<dbReference type="Pfam" id="PF01416">
    <property type="entry name" value="PseudoU_synth_1"/>
    <property type="match status" value="1"/>
</dbReference>
<dbReference type="AlphaFoldDB" id="A0ABD6C6M3"/>
<comment type="function">
    <text evidence="4">Formation of pseudouridine at positions 38, 39 and 40 in the anticodon stem and loop of transfer RNAs.</text>
</comment>
<dbReference type="InterPro" id="IPR020095">
    <property type="entry name" value="PsdUridine_synth_TruA_C"/>
</dbReference>
<evidence type="ECO:0000259" key="8">
    <source>
        <dbReference type="Pfam" id="PF01416"/>
    </source>
</evidence>
<dbReference type="InterPro" id="IPR020094">
    <property type="entry name" value="TruA/RsuA/RluB/E/F_N"/>
</dbReference>
<dbReference type="InterPro" id="IPR020103">
    <property type="entry name" value="PsdUridine_synth_cat_dom_sf"/>
</dbReference>
<dbReference type="HAMAP" id="MF_00171">
    <property type="entry name" value="TruA"/>
    <property type="match status" value="1"/>
</dbReference>
<dbReference type="PIRSF" id="PIRSF001430">
    <property type="entry name" value="tRNA_psdUrid_synth"/>
    <property type="match status" value="1"/>
</dbReference>
<comment type="caution">
    <text evidence="4">Lacks conserved residue(s) required for the propagation of feature annotation.</text>
</comment>
<keyword evidence="3 4" id="KW-0413">Isomerase</keyword>
<protein>
    <recommendedName>
        <fullName evidence="4">tRNA pseudouridine synthase A</fullName>
        <ecNumber evidence="4">5.4.99.12</ecNumber>
    </recommendedName>
    <alternativeName>
        <fullName evidence="4">tRNA pseudouridine(38-40) synthase</fullName>
    </alternativeName>
    <alternativeName>
        <fullName evidence="4">tRNA pseudouridylate synthase I</fullName>
    </alternativeName>
    <alternativeName>
        <fullName evidence="4">tRNA-uridine isomerase I</fullName>
    </alternativeName>
</protein>
<feature type="domain" description="Pseudouridine synthase I TruA alpha/beta" evidence="8">
    <location>
        <begin position="130"/>
        <end position="229"/>
    </location>
</feature>
<dbReference type="InterPro" id="IPR020097">
    <property type="entry name" value="PsdUridine_synth_TruA_a/b_dom"/>
</dbReference>
<dbReference type="SUPFAM" id="SSF55120">
    <property type="entry name" value="Pseudouridine synthase"/>
    <property type="match status" value="1"/>
</dbReference>
<feature type="binding site" evidence="4 6">
    <location>
        <position position="110"/>
    </location>
    <ligand>
        <name>substrate</name>
    </ligand>
</feature>
<proteinExistence type="inferred from homology"/>
<feature type="active site" description="Nucleophile" evidence="4 5">
    <location>
        <position position="56"/>
    </location>
</feature>
<evidence type="ECO:0000256" key="3">
    <source>
        <dbReference type="ARBA" id="ARBA00023235"/>
    </source>
</evidence>
<dbReference type="EC" id="5.4.99.12" evidence="4"/>
<dbReference type="NCBIfam" id="NF000622">
    <property type="entry name" value="PRK00021.3-3"/>
    <property type="match status" value="1"/>
</dbReference>
<comment type="catalytic activity">
    <reaction evidence="4 7">
        <text>uridine(38/39/40) in tRNA = pseudouridine(38/39/40) in tRNA</text>
        <dbReference type="Rhea" id="RHEA:22376"/>
        <dbReference type="Rhea" id="RHEA-COMP:10085"/>
        <dbReference type="Rhea" id="RHEA-COMP:10087"/>
        <dbReference type="ChEBI" id="CHEBI:65314"/>
        <dbReference type="ChEBI" id="CHEBI:65315"/>
        <dbReference type="EC" id="5.4.99.12"/>
    </reaction>
</comment>
<evidence type="ECO:0000313" key="9">
    <source>
        <dbReference type="EMBL" id="MFD1585956.1"/>
    </source>
</evidence>
<dbReference type="EMBL" id="JBHUDJ010000001">
    <property type="protein sequence ID" value="MFD1585956.1"/>
    <property type="molecule type" value="Genomic_DNA"/>
</dbReference>
<dbReference type="RefSeq" id="WP_247376798.1">
    <property type="nucleotide sequence ID" value="NZ_JALLGV010000003.1"/>
</dbReference>
<evidence type="ECO:0000313" key="10">
    <source>
        <dbReference type="Proteomes" id="UP001597119"/>
    </source>
</evidence>
<dbReference type="Gene3D" id="3.30.70.660">
    <property type="entry name" value="Pseudouridine synthase I, catalytic domain, C-terminal subdomain"/>
    <property type="match status" value="1"/>
</dbReference>
<dbReference type="PANTHER" id="PTHR11142">
    <property type="entry name" value="PSEUDOURIDYLATE SYNTHASE"/>
    <property type="match status" value="1"/>
</dbReference>
<reference evidence="9 10" key="1">
    <citation type="journal article" date="2019" name="Int. J. Syst. Evol. Microbiol.">
        <title>The Global Catalogue of Microorganisms (GCM) 10K type strain sequencing project: providing services to taxonomists for standard genome sequencing and annotation.</title>
        <authorList>
            <consortium name="The Broad Institute Genomics Platform"/>
            <consortium name="The Broad Institute Genome Sequencing Center for Infectious Disease"/>
            <person name="Wu L."/>
            <person name="Ma J."/>
        </authorList>
    </citation>
    <scope>NUCLEOTIDE SEQUENCE [LARGE SCALE GENOMIC DNA]</scope>
    <source>
        <strain evidence="9 10">CGMCC 1.12125</strain>
    </source>
</reference>
<evidence type="ECO:0000256" key="7">
    <source>
        <dbReference type="RuleBase" id="RU003792"/>
    </source>
</evidence>
<dbReference type="PANTHER" id="PTHR11142:SF0">
    <property type="entry name" value="TRNA PSEUDOURIDINE SYNTHASE-LIKE 1"/>
    <property type="match status" value="1"/>
</dbReference>
<evidence type="ECO:0000256" key="1">
    <source>
        <dbReference type="ARBA" id="ARBA00009375"/>
    </source>
</evidence>
<evidence type="ECO:0000256" key="6">
    <source>
        <dbReference type="PIRSR" id="PIRSR001430-2"/>
    </source>
</evidence>
<dbReference type="Gene3D" id="3.30.70.580">
    <property type="entry name" value="Pseudouridine synthase I, catalytic domain, N-terminal subdomain"/>
    <property type="match status" value="1"/>
</dbReference>
<comment type="caution">
    <text evidence="9">The sequence shown here is derived from an EMBL/GenBank/DDBJ whole genome shotgun (WGS) entry which is preliminary data.</text>
</comment>
<accession>A0ABD6C6M3</accession>
<dbReference type="GO" id="GO:0160147">
    <property type="term" value="F:tRNA pseudouridine(38-40) synthase activity"/>
    <property type="evidence" value="ECO:0007669"/>
    <property type="project" value="UniProtKB-EC"/>
</dbReference>
<organism evidence="9 10">
    <name type="scientific">Halorientalis brevis</name>
    <dbReference type="NCBI Taxonomy" id="1126241"/>
    <lineage>
        <taxon>Archaea</taxon>
        <taxon>Methanobacteriati</taxon>
        <taxon>Methanobacteriota</taxon>
        <taxon>Stenosarchaea group</taxon>
        <taxon>Halobacteria</taxon>
        <taxon>Halobacteriales</taxon>
        <taxon>Haloarculaceae</taxon>
        <taxon>Halorientalis</taxon>
    </lineage>
</organism>
<sequence>MRAFRLAYDGRPFHGFQRQPDVPTVEDALFDALRELGVLGADADAPPGYAGAGRTDAGVSAFAQTVAFSAPDWLTPAALNSGLPATVRAWARAEAPAEFHATHDATSRSYRYHLHAPPDAVSDERARDALDALRGEHDFHNLTPDDTGTVRTLDGSLSRDGAFLVVELTAGGFARQLVRRVVSLVASIARGDRDLAAVDRVLASAQLPGPKGVPPAAAYPLVLVDVTYPDLDFTVDADAKESARTVFADRRDEHRTRARVADELVAGLRNRP</sequence>
<evidence type="ECO:0000256" key="4">
    <source>
        <dbReference type="HAMAP-Rule" id="MF_00171"/>
    </source>
</evidence>
<keyword evidence="2 4" id="KW-0819">tRNA processing</keyword>
<gene>
    <name evidence="4 9" type="primary">truA</name>
    <name evidence="9" type="ORF">ACFR9U_03100</name>
</gene>
<name>A0ABD6C6M3_9EURY</name>
<evidence type="ECO:0000256" key="2">
    <source>
        <dbReference type="ARBA" id="ARBA00022694"/>
    </source>
</evidence>
<dbReference type="Proteomes" id="UP001597119">
    <property type="component" value="Unassembled WGS sequence"/>
</dbReference>
<comment type="similarity">
    <text evidence="1 4 7">Belongs to the tRNA pseudouridine synthase TruA family.</text>
</comment>
<dbReference type="InterPro" id="IPR001406">
    <property type="entry name" value="PsdUridine_synth_TruA"/>
</dbReference>
<dbReference type="GO" id="GO:0031119">
    <property type="term" value="P:tRNA pseudouridine synthesis"/>
    <property type="evidence" value="ECO:0007669"/>
    <property type="project" value="UniProtKB-UniRule"/>
</dbReference>
<keyword evidence="10" id="KW-1185">Reference proteome</keyword>
<evidence type="ECO:0000256" key="5">
    <source>
        <dbReference type="PIRSR" id="PIRSR001430-1"/>
    </source>
</evidence>